<evidence type="ECO:0000259" key="10">
    <source>
        <dbReference type="PROSITE" id="PS50929"/>
    </source>
</evidence>
<dbReference type="PANTHER" id="PTHR43394:SF27">
    <property type="entry name" value="ATP-DEPENDENT TRANSLOCASE ABCB1-LIKE"/>
    <property type="match status" value="1"/>
</dbReference>
<dbReference type="Pfam" id="PF00005">
    <property type="entry name" value="ABC_tran"/>
    <property type="match status" value="2"/>
</dbReference>
<keyword evidence="4" id="KW-0547">Nucleotide-binding</keyword>
<evidence type="ECO:0000313" key="11">
    <source>
        <dbReference type="Proteomes" id="UP001652626"/>
    </source>
</evidence>
<feature type="transmembrane region" description="Helical" evidence="8">
    <location>
        <begin position="264"/>
        <end position="285"/>
    </location>
</feature>
<protein>
    <submittedName>
        <fullName evidence="12">ATP-dependent translocase ABCB1-like</fullName>
    </submittedName>
</protein>
<keyword evidence="7 8" id="KW-0472">Membrane</keyword>
<gene>
    <name evidence="12" type="primary">LOC113403314</name>
</gene>
<dbReference type="InterPro" id="IPR027417">
    <property type="entry name" value="P-loop_NTPase"/>
</dbReference>
<feature type="domain" description="ABC transmembrane type-1" evidence="10">
    <location>
        <begin position="646"/>
        <end position="933"/>
    </location>
</feature>
<dbReference type="CDD" id="cd18578">
    <property type="entry name" value="ABC_6TM_Pgp_ABCB1_D2_like"/>
    <property type="match status" value="1"/>
</dbReference>
<feature type="domain" description="ABC transmembrane type-1" evidence="10">
    <location>
        <begin position="24"/>
        <end position="322"/>
    </location>
</feature>
<dbReference type="PROSITE" id="PS50929">
    <property type="entry name" value="ABC_TM1F"/>
    <property type="match status" value="2"/>
</dbReference>
<dbReference type="Proteomes" id="UP001652626">
    <property type="component" value="Chromosome 13"/>
</dbReference>
<feature type="domain" description="ABC transporter" evidence="9">
    <location>
        <begin position="357"/>
        <end position="593"/>
    </location>
</feature>
<feature type="transmembrane region" description="Helical" evidence="8">
    <location>
        <begin position="687"/>
        <end position="705"/>
    </location>
</feature>
<feature type="transmembrane region" description="Helical" evidence="8">
    <location>
        <begin position="24"/>
        <end position="51"/>
    </location>
</feature>
<dbReference type="PROSITE" id="PS00211">
    <property type="entry name" value="ABC_TRANSPORTER_1"/>
    <property type="match status" value="2"/>
</dbReference>
<sequence length="1207" mass="132713">FYCSTVISKTTVLQFKFATKWDKLLITVALVAIFIAGVTMPYAIALVANVFQNMIDYAKSSKDHISYEVFLKSMHDFGIKYTCVGLVLFTGGYLGTALMNVAAINQIFRIRFSYLKAVLNQDLAYYDLHQTGDFASKMAEDMIKLEEGIGDKVSSLVYDTAVAVSCTLMALIRGWKLALLCLSTAPITFVLVGLTGKISDRLYKKQAQAKGKASAVAEEALSSIKTVYAFNGQEKEIDRYKKHLADARRIHIQKEFFTGLSMGFLYLFIFSSYALAFYLGIHLVINEPQRYNADVMFSVFFGVMTALSYFGMIGNLMTSLGSARGAGTSIFHVLHNIPTINTLEDSGIKPDSMEGNIEFKNVSFDYPSRPGITVLHDVNINISSGQSVALVGKSGCGKSTIVALISRYYDVADGSVKIDGNDVRELSVRWLRSQIGLVNQEPVLFNTSIRENIRYGHDVVSDVDIIKAAQQAYAHDFIMMLPSGYDTLVGDRGTSLSGGQKQRIAIARALVRNPRILLLDEATSALDTLSESKVQEALNEAVKGRTTVIVAHRLSTIRKVDTIYMMEDGLVVEWGSHEELMNQKGLYYKMFRTSEFIDINKREMPNDVNNGKTRIQVKDIKEIKERSSLSFWQVVALNAPEWKTVALGSLCSIIGGFAMPLFIVAFGDLFGSMANPDPEHLLNKVKVISFICICIGCATGLSNLIETYSFGSAGAYLTERLRLLMFTHLLRQDIAYFDDRANSTGALCARLSAEAAFVQGATGQRIGIILQGVGSVGLALVLALWFQWRVALVALSFLPIIIFVIWQQGVATDKESSGYAKALENSTKIAVEAVSNIRTVACLGRERCVAQQYADRLYPALAPARRAAHWRGIVGGLSRSMFNFVNATALTYGGQLIVTDGIAYQNILIATQALQMASSQVQNAFAYAPDFQKGTKAAARILELLNTKPLIMNPDKPVDNFKASGDASFRRVNFEYPNRPNLTVLRGLDLEINRGKTIAIVGQSGCGKSTVVQLLQRYYDPDAGAVLLDDVSLNKLRLNDVRASFGLVSQEPVLFDRSILKNIAYGDNSRIVSVEDVIEAAKQAHIHNFIVSLPRGYETEIGMRGVQLSGGQKQRVAIARALVRHPCILLLDEATSALDNESQKLVQAALDSASVDRTCVLIAHRLTAVRDAHKICVLHDGCVAELGTHEQLIQLRGLYSNLVMMGL</sequence>
<dbReference type="PROSITE" id="PS50893">
    <property type="entry name" value="ABC_TRANSPORTER_2"/>
    <property type="match status" value="2"/>
</dbReference>
<dbReference type="InterPro" id="IPR036640">
    <property type="entry name" value="ABC1_TM_sf"/>
</dbReference>
<evidence type="ECO:0000256" key="2">
    <source>
        <dbReference type="ARBA" id="ARBA00007577"/>
    </source>
</evidence>
<comment type="subcellular location">
    <subcellularLocation>
        <location evidence="1">Membrane</location>
        <topology evidence="1">Multi-pass membrane protein</topology>
    </subcellularLocation>
</comment>
<comment type="similarity">
    <text evidence="2">Belongs to the ABC transporter superfamily. ABCB family. Multidrug resistance exporter (TC 3.A.1.201) subfamily.</text>
</comment>
<feature type="transmembrane region" description="Helical" evidence="8">
    <location>
        <begin position="79"/>
        <end position="103"/>
    </location>
</feature>
<feature type="transmembrane region" description="Helical" evidence="8">
    <location>
        <begin position="766"/>
        <end position="786"/>
    </location>
</feature>
<keyword evidence="6 8" id="KW-1133">Transmembrane helix</keyword>
<keyword evidence="5" id="KW-0067">ATP-binding</keyword>
<evidence type="ECO:0000256" key="3">
    <source>
        <dbReference type="ARBA" id="ARBA00022692"/>
    </source>
</evidence>
<proteinExistence type="inferred from homology"/>
<evidence type="ECO:0000256" key="6">
    <source>
        <dbReference type="ARBA" id="ARBA00022989"/>
    </source>
</evidence>
<feature type="transmembrane region" description="Helical" evidence="8">
    <location>
        <begin position="297"/>
        <end position="317"/>
    </location>
</feature>
<accession>A0ABM4ANK6</accession>
<organism evidence="11 12">
    <name type="scientific">Vanessa tameamea</name>
    <name type="common">Kamehameha butterfly</name>
    <dbReference type="NCBI Taxonomy" id="334116"/>
    <lineage>
        <taxon>Eukaryota</taxon>
        <taxon>Metazoa</taxon>
        <taxon>Ecdysozoa</taxon>
        <taxon>Arthropoda</taxon>
        <taxon>Hexapoda</taxon>
        <taxon>Insecta</taxon>
        <taxon>Pterygota</taxon>
        <taxon>Neoptera</taxon>
        <taxon>Endopterygota</taxon>
        <taxon>Lepidoptera</taxon>
        <taxon>Glossata</taxon>
        <taxon>Ditrysia</taxon>
        <taxon>Papilionoidea</taxon>
        <taxon>Nymphalidae</taxon>
        <taxon>Nymphalinae</taxon>
        <taxon>Vanessa</taxon>
    </lineage>
</organism>
<dbReference type="InterPro" id="IPR039421">
    <property type="entry name" value="Type_1_exporter"/>
</dbReference>
<dbReference type="Pfam" id="PF00664">
    <property type="entry name" value="ABC_membrane"/>
    <property type="match status" value="2"/>
</dbReference>
<evidence type="ECO:0000313" key="12">
    <source>
        <dbReference type="RefSeq" id="XP_064072878.1"/>
    </source>
</evidence>
<evidence type="ECO:0000256" key="4">
    <source>
        <dbReference type="ARBA" id="ARBA00022741"/>
    </source>
</evidence>
<evidence type="ECO:0000256" key="8">
    <source>
        <dbReference type="SAM" id="Phobius"/>
    </source>
</evidence>
<feature type="transmembrane region" description="Helical" evidence="8">
    <location>
        <begin position="645"/>
        <end position="667"/>
    </location>
</feature>
<dbReference type="SUPFAM" id="SSF52540">
    <property type="entry name" value="P-loop containing nucleoside triphosphate hydrolases"/>
    <property type="match status" value="2"/>
</dbReference>
<reference evidence="12" key="1">
    <citation type="submission" date="2025-08" db="UniProtKB">
        <authorList>
            <consortium name="RefSeq"/>
        </authorList>
    </citation>
    <scope>IDENTIFICATION</scope>
    <source>
        <tissue evidence="12">Whole body</tissue>
    </source>
</reference>
<evidence type="ECO:0000256" key="5">
    <source>
        <dbReference type="ARBA" id="ARBA00022840"/>
    </source>
</evidence>
<dbReference type="SMART" id="SM00382">
    <property type="entry name" value="AAA"/>
    <property type="match status" value="2"/>
</dbReference>
<dbReference type="PANTHER" id="PTHR43394">
    <property type="entry name" value="ATP-DEPENDENT PERMEASE MDL1, MITOCHONDRIAL"/>
    <property type="match status" value="1"/>
</dbReference>
<evidence type="ECO:0000259" key="9">
    <source>
        <dbReference type="PROSITE" id="PS50893"/>
    </source>
</evidence>
<dbReference type="InterPro" id="IPR017871">
    <property type="entry name" value="ABC_transporter-like_CS"/>
</dbReference>
<keyword evidence="3 8" id="KW-0812">Transmembrane</keyword>
<dbReference type="SUPFAM" id="SSF90123">
    <property type="entry name" value="ABC transporter transmembrane region"/>
    <property type="match status" value="2"/>
</dbReference>
<dbReference type="GeneID" id="113403314"/>
<dbReference type="CDD" id="cd03249">
    <property type="entry name" value="ABC_MTABC3_MDL1_MDL2"/>
    <property type="match status" value="2"/>
</dbReference>
<dbReference type="InterPro" id="IPR003439">
    <property type="entry name" value="ABC_transporter-like_ATP-bd"/>
</dbReference>
<feature type="domain" description="ABC transporter" evidence="9">
    <location>
        <begin position="969"/>
        <end position="1205"/>
    </location>
</feature>
<evidence type="ECO:0000256" key="7">
    <source>
        <dbReference type="ARBA" id="ARBA00023136"/>
    </source>
</evidence>
<dbReference type="Gene3D" id="1.20.1560.10">
    <property type="entry name" value="ABC transporter type 1, transmembrane domain"/>
    <property type="match status" value="1"/>
</dbReference>
<dbReference type="CDD" id="cd18577">
    <property type="entry name" value="ABC_6TM_Pgp_ABCB1_D1_like"/>
    <property type="match status" value="1"/>
</dbReference>
<dbReference type="InterPro" id="IPR011527">
    <property type="entry name" value="ABC1_TM_dom"/>
</dbReference>
<dbReference type="Gene3D" id="3.40.50.300">
    <property type="entry name" value="P-loop containing nucleotide triphosphate hydrolases"/>
    <property type="match status" value="2"/>
</dbReference>
<evidence type="ECO:0000256" key="1">
    <source>
        <dbReference type="ARBA" id="ARBA00004141"/>
    </source>
</evidence>
<dbReference type="RefSeq" id="XP_064072878.1">
    <property type="nucleotide sequence ID" value="XM_064216808.1"/>
</dbReference>
<dbReference type="InterPro" id="IPR003593">
    <property type="entry name" value="AAA+_ATPase"/>
</dbReference>
<keyword evidence="11" id="KW-1185">Reference proteome</keyword>
<feature type="non-terminal residue" evidence="12">
    <location>
        <position position="1"/>
    </location>
</feature>
<name>A0ABM4ANK6_VANTA</name>